<evidence type="ECO:0000313" key="3">
    <source>
        <dbReference type="EMBL" id="GEB96809.1"/>
    </source>
</evidence>
<feature type="transmembrane region" description="Helical" evidence="2">
    <location>
        <begin position="58"/>
        <end position="79"/>
    </location>
</feature>
<protein>
    <submittedName>
        <fullName evidence="3">Membrane protein</fullName>
    </submittedName>
</protein>
<dbReference type="RefSeq" id="WP_075729931.1">
    <property type="nucleotide sequence ID" value="NZ_BJNB01000002.1"/>
</dbReference>
<comment type="caution">
    <text evidence="3">The sequence shown here is derived from an EMBL/GenBank/DDBJ whole genome shotgun (WGS) entry which is preliminary data.</text>
</comment>
<keyword evidence="2" id="KW-0812">Transmembrane</keyword>
<organism evidence="3 4">
    <name type="scientific">Corynebacterium flavescens</name>
    <dbReference type="NCBI Taxonomy" id="28028"/>
    <lineage>
        <taxon>Bacteria</taxon>
        <taxon>Bacillati</taxon>
        <taxon>Actinomycetota</taxon>
        <taxon>Actinomycetes</taxon>
        <taxon>Mycobacteriales</taxon>
        <taxon>Corynebacteriaceae</taxon>
        <taxon>Corynebacterium</taxon>
    </lineage>
</organism>
<proteinExistence type="predicted"/>
<evidence type="ECO:0000256" key="1">
    <source>
        <dbReference type="SAM" id="MobiDB-lite"/>
    </source>
</evidence>
<name>A0AB73B4U5_CORFL</name>
<feature type="transmembrane region" description="Helical" evidence="2">
    <location>
        <begin position="32"/>
        <end position="52"/>
    </location>
</feature>
<accession>A0AB73B4U5</accession>
<dbReference type="EMBL" id="BJNB01000002">
    <property type="protein sequence ID" value="GEB96809.1"/>
    <property type="molecule type" value="Genomic_DNA"/>
</dbReference>
<sequence length="180" mass="20177">MSRNNAPTPDPAQPSTASSSGKPEVLFRERQWVPWYFWVLAAAVVAITTFTVGLNRNLWWHVIPAVLLGAIAVWVLLSWSSTVIRVERDGDGTRWLMVKDAQLPHDVVVRSIVVPKTARRSALGPQYDPASFLVTHAWLPEHAMMVLDDPEDPTPYWLLASKSPEELLDAFVPGQRQENS</sequence>
<dbReference type="Pfam" id="PF11292">
    <property type="entry name" value="DUF3093"/>
    <property type="match status" value="1"/>
</dbReference>
<reference evidence="3 4" key="1">
    <citation type="submission" date="2019-06" db="EMBL/GenBank/DDBJ databases">
        <title>Whole genome shotgun sequence of Corynebacterium flavescens NBRC 14136.</title>
        <authorList>
            <person name="Hosoyama A."/>
            <person name="Uohara A."/>
            <person name="Ohji S."/>
            <person name="Ichikawa N."/>
        </authorList>
    </citation>
    <scope>NUCLEOTIDE SEQUENCE [LARGE SCALE GENOMIC DNA]</scope>
    <source>
        <strain evidence="3 4">NBRC 14136</strain>
    </source>
</reference>
<dbReference type="InterPro" id="IPR021443">
    <property type="entry name" value="DUF3093"/>
</dbReference>
<dbReference type="AlphaFoldDB" id="A0AB73B4U5"/>
<dbReference type="GeneID" id="82880489"/>
<evidence type="ECO:0000256" key="2">
    <source>
        <dbReference type="SAM" id="Phobius"/>
    </source>
</evidence>
<gene>
    <name evidence="3" type="ORF">CFL01nite_03040</name>
</gene>
<feature type="region of interest" description="Disordered" evidence="1">
    <location>
        <begin position="1"/>
        <end position="22"/>
    </location>
</feature>
<keyword evidence="2" id="KW-1133">Transmembrane helix</keyword>
<feature type="compositionally biased region" description="Polar residues" evidence="1">
    <location>
        <begin position="1"/>
        <end position="21"/>
    </location>
</feature>
<keyword evidence="2" id="KW-0472">Membrane</keyword>
<evidence type="ECO:0000313" key="4">
    <source>
        <dbReference type="Proteomes" id="UP000315353"/>
    </source>
</evidence>
<dbReference type="Proteomes" id="UP000315353">
    <property type="component" value="Unassembled WGS sequence"/>
</dbReference>